<dbReference type="EMBL" id="CP098611">
    <property type="protein sequence ID" value="USR91637.1"/>
    <property type="molecule type" value="Genomic_DNA"/>
</dbReference>
<evidence type="ECO:0008006" key="3">
    <source>
        <dbReference type="Google" id="ProtNLM"/>
    </source>
</evidence>
<protein>
    <recommendedName>
        <fullName evidence="3">Sigma-70 family RNA polymerase sigma factor</fullName>
    </recommendedName>
</protein>
<sequence length="224" mass="25838">MEDREHQPPSGNPDPELDEVLKELAREAQNSPPGSRQRRRALTRLVQLTRTSGRLCRPYAGQFRHVYDEIYNEALQLLFIYVCDRIDAYNPERSPFLRWVNFLLQRRFFNQAIPKIMGDRREISSDPISPSFPVQQHLTGKRLPPSLSEAIAQCLQEDPEGVFEARSMRKNPNVTFRMIAIRRLEGESWKLISADVGVGVSTLSDFYQRSLGEFAGLIKDYVQT</sequence>
<reference evidence="1" key="1">
    <citation type="submission" date="2022-06" db="EMBL/GenBank/DDBJ databases">
        <title>Genome sequence of Phormidium yuhuli AB48 isolated from an industrial photobioreactor environment.</title>
        <authorList>
            <person name="Qiu Y."/>
            <person name="Noonan A.J.C."/>
            <person name="Dofher K."/>
            <person name="Koch M."/>
            <person name="Kieft B."/>
            <person name="Lin X."/>
            <person name="Ziels R.M."/>
            <person name="Hallam S.J."/>
        </authorList>
    </citation>
    <scope>NUCLEOTIDE SEQUENCE</scope>
    <source>
        <strain evidence="1">AB48</strain>
    </source>
</reference>
<dbReference type="Proteomes" id="UP001056708">
    <property type="component" value="Chromosome"/>
</dbReference>
<gene>
    <name evidence="1" type="ORF">NEA10_02605</name>
</gene>
<organism evidence="1 2">
    <name type="scientific">Phormidium yuhuli AB48</name>
    <dbReference type="NCBI Taxonomy" id="2940671"/>
    <lineage>
        <taxon>Bacteria</taxon>
        <taxon>Bacillati</taxon>
        <taxon>Cyanobacteriota</taxon>
        <taxon>Cyanophyceae</taxon>
        <taxon>Oscillatoriophycideae</taxon>
        <taxon>Oscillatoriales</taxon>
        <taxon>Oscillatoriaceae</taxon>
        <taxon>Phormidium</taxon>
        <taxon>Phormidium yuhuli</taxon>
    </lineage>
</organism>
<accession>A0ABY5AQY5</accession>
<evidence type="ECO:0000313" key="2">
    <source>
        <dbReference type="Proteomes" id="UP001056708"/>
    </source>
</evidence>
<dbReference type="RefSeq" id="WP_252663658.1">
    <property type="nucleotide sequence ID" value="NZ_CP098611.1"/>
</dbReference>
<keyword evidence="2" id="KW-1185">Reference proteome</keyword>
<name>A0ABY5AQY5_9CYAN</name>
<evidence type="ECO:0000313" key="1">
    <source>
        <dbReference type="EMBL" id="USR91637.1"/>
    </source>
</evidence>
<proteinExistence type="predicted"/>